<proteinExistence type="predicted"/>
<evidence type="ECO:0000313" key="1">
    <source>
        <dbReference type="EMBL" id="DAD52431.1"/>
    </source>
</evidence>
<dbReference type="Proteomes" id="UP000678107">
    <property type="component" value="Segment"/>
</dbReference>
<gene>
    <name evidence="1" type="primary">SRR5466725_19_3</name>
</gene>
<reference evidence="1" key="1">
    <citation type="submission" date="2020-09" db="EMBL/GenBank/DDBJ databases">
        <title>Leviviricetes taxonomy.</title>
        <authorList>
            <person name="Stockdale S.R."/>
            <person name="Callanan J."/>
            <person name="Adriaenssens E.M."/>
            <person name="Kuhn J.H."/>
            <person name="Rumnieks J."/>
            <person name="Shkoporov A."/>
            <person name="Draper L.A."/>
            <person name="Ross P."/>
            <person name="Hill C."/>
        </authorList>
    </citation>
    <scope>NUCLEOTIDE SEQUENCE</scope>
</reference>
<accession>A0A8S5L527</accession>
<dbReference type="KEGG" id="vg:80398497"/>
<protein>
    <submittedName>
        <fullName evidence="1">Uncharacterized protein</fullName>
    </submittedName>
</protein>
<dbReference type="GeneID" id="80398497"/>
<dbReference type="EMBL" id="BK014101">
    <property type="protein sequence ID" value="DAD52431.1"/>
    <property type="molecule type" value="Genomic_RNA"/>
</dbReference>
<dbReference type="RefSeq" id="YP_010769471.1">
    <property type="nucleotide sequence ID" value="NC_073985.1"/>
</dbReference>
<sequence>MNSQDGRCTAAYESKAFPYFSINVSRDVEQIDEKPGEYLAMIHRLRTARKFRSLLDVLEVDVDDAGGFHTSTKWAIDGLMASLREAEGTQYVSWVKHEAL</sequence>
<evidence type="ECO:0000313" key="2">
    <source>
        <dbReference type="Proteomes" id="UP000678107"/>
    </source>
</evidence>
<organism evidence="1 2">
    <name type="scientific">ssRNA phage SRR5466725_19</name>
    <dbReference type="NCBI Taxonomy" id="2786417"/>
    <lineage>
        <taxon>Viruses</taxon>
        <taxon>Riboviria</taxon>
        <taxon>Orthornavirae</taxon>
        <taxon>Lenarviricota</taxon>
        <taxon>Leviviricetes</taxon>
        <taxon>Norzivirales</taxon>
        <taxon>Fiersviridae</taxon>
        <taxon>Lohmavirus</taxon>
        <taxon>Lohmavirus borborovivens</taxon>
    </lineage>
</organism>
<name>A0A8S5L527_9VIRU</name>
<keyword evidence="2" id="KW-1185">Reference proteome</keyword>